<reference evidence="3" key="1">
    <citation type="submission" date="2023-03" db="EMBL/GenBank/DDBJ databases">
        <title>Massive genome expansion in bonnet fungi (Mycena s.s.) driven by repeated elements and novel gene families across ecological guilds.</title>
        <authorList>
            <consortium name="Lawrence Berkeley National Laboratory"/>
            <person name="Harder C.B."/>
            <person name="Miyauchi S."/>
            <person name="Viragh M."/>
            <person name="Kuo A."/>
            <person name="Thoen E."/>
            <person name="Andreopoulos B."/>
            <person name="Lu D."/>
            <person name="Skrede I."/>
            <person name="Drula E."/>
            <person name="Henrissat B."/>
            <person name="Morin E."/>
            <person name="Kohler A."/>
            <person name="Barry K."/>
            <person name="LaButti K."/>
            <person name="Morin E."/>
            <person name="Salamov A."/>
            <person name="Lipzen A."/>
            <person name="Mereny Z."/>
            <person name="Hegedus B."/>
            <person name="Baldrian P."/>
            <person name="Stursova M."/>
            <person name="Weitz H."/>
            <person name="Taylor A."/>
            <person name="Grigoriev I.V."/>
            <person name="Nagy L.G."/>
            <person name="Martin F."/>
            <person name="Kauserud H."/>
        </authorList>
    </citation>
    <scope>NUCLEOTIDE SEQUENCE</scope>
    <source>
        <strain evidence="3">9284</strain>
    </source>
</reference>
<dbReference type="InterPro" id="IPR029058">
    <property type="entry name" value="AB_hydrolase_fold"/>
</dbReference>
<evidence type="ECO:0000313" key="3">
    <source>
        <dbReference type="EMBL" id="KAJ7644911.1"/>
    </source>
</evidence>
<keyword evidence="3" id="KW-0378">Hydrolase</keyword>
<dbReference type="InterPro" id="IPR050228">
    <property type="entry name" value="Carboxylesterase_BioH"/>
</dbReference>
<dbReference type="Gene3D" id="3.40.50.1820">
    <property type="entry name" value="alpha/beta hydrolase"/>
    <property type="match status" value="1"/>
</dbReference>
<gene>
    <name evidence="3" type="ORF">FB45DRAFT_862161</name>
</gene>
<dbReference type="PRINTS" id="PR00111">
    <property type="entry name" value="ABHYDROLASE"/>
</dbReference>
<dbReference type="PANTHER" id="PTHR43194:SF2">
    <property type="entry name" value="PEROXISOMAL MEMBRANE PROTEIN LPX1"/>
    <property type="match status" value="1"/>
</dbReference>
<organism evidence="3 4">
    <name type="scientific">Roridomyces roridus</name>
    <dbReference type="NCBI Taxonomy" id="1738132"/>
    <lineage>
        <taxon>Eukaryota</taxon>
        <taxon>Fungi</taxon>
        <taxon>Dikarya</taxon>
        <taxon>Basidiomycota</taxon>
        <taxon>Agaricomycotina</taxon>
        <taxon>Agaricomycetes</taxon>
        <taxon>Agaricomycetidae</taxon>
        <taxon>Agaricales</taxon>
        <taxon>Marasmiineae</taxon>
        <taxon>Mycenaceae</taxon>
        <taxon>Roridomyces</taxon>
    </lineage>
</organism>
<feature type="signal peptide" evidence="1">
    <location>
        <begin position="1"/>
        <end position="21"/>
    </location>
</feature>
<protein>
    <submittedName>
        <fullName evidence="3">Alpha/Beta hydrolase protein</fullName>
    </submittedName>
</protein>
<dbReference type="Pfam" id="PF00561">
    <property type="entry name" value="Abhydrolase_1"/>
    <property type="match status" value="1"/>
</dbReference>
<dbReference type="InterPro" id="IPR000073">
    <property type="entry name" value="AB_hydrolase_1"/>
</dbReference>
<sequence>MLRYLPYVPLLAAPMLLFSLGSKPTLPPSNRLPAPTDPGLANLPKDSRAREIYPEDWIEGGAYAELPNGRVTHSTPSTARSWTYKIVPILVTTGFRVLLYDLYGRGYSDAPKDTPYDAKLYVTQLALLLQHVRWESTAVVGFSMGGAIAAAFVSAFPNLVDREVVFISSVGASEKGLPGKSFLDRVKSYFSTPPSDVGTLDEVIFVRSP</sequence>
<dbReference type="PANTHER" id="PTHR43194">
    <property type="entry name" value="HYDROLASE ALPHA/BETA FOLD FAMILY"/>
    <property type="match status" value="1"/>
</dbReference>
<accession>A0AAD7FYR9</accession>
<comment type="caution">
    <text evidence="3">The sequence shown here is derived from an EMBL/GenBank/DDBJ whole genome shotgun (WGS) entry which is preliminary data.</text>
</comment>
<proteinExistence type="predicted"/>
<dbReference type="AlphaFoldDB" id="A0AAD7FYR9"/>
<feature type="domain" description="AB hydrolase-1" evidence="2">
    <location>
        <begin position="76"/>
        <end position="169"/>
    </location>
</feature>
<evidence type="ECO:0000256" key="1">
    <source>
        <dbReference type="SAM" id="SignalP"/>
    </source>
</evidence>
<dbReference type="GO" id="GO:0016787">
    <property type="term" value="F:hydrolase activity"/>
    <property type="evidence" value="ECO:0007669"/>
    <property type="project" value="UniProtKB-KW"/>
</dbReference>
<dbReference type="Proteomes" id="UP001221142">
    <property type="component" value="Unassembled WGS sequence"/>
</dbReference>
<keyword evidence="1" id="KW-0732">Signal</keyword>
<dbReference type="EMBL" id="JARKIF010000003">
    <property type="protein sequence ID" value="KAJ7644911.1"/>
    <property type="molecule type" value="Genomic_DNA"/>
</dbReference>
<name>A0AAD7FYR9_9AGAR</name>
<feature type="chain" id="PRO_5042079702" evidence="1">
    <location>
        <begin position="22"/>
        <end position="209"/>
    </location>
</feature>
<keyword evidence="4" id="KW-1185">Reference proteome</keyword>
<evidence type="ECO:0000313" key="4">
    <source>
        <dbReference type="Proteomes" id="UP001221142"/>
    </source>
</evidence>
<dbReference type="SUPFAM" id="SSF53474">
    <property type="entry name" value="alpha/beta-Hydrolases"/>
    <property type="match status" value="1"/>
</dbReference>
<evidence type="ECO:0000259" key="2">
    <source>
        <dbReference type="Pfam" id="PF00561"/>
    </source>
</evidence>